<dbReference type="PANTHER" id="PTHR46910">
    <property type="entry name" value="TRANSCRIPTION FACTOR PDR1"/>
    <property type="match status" value="1"/>
</dbReference>
<organism evidence="4 5">
    <name type="scientific">Rhinocladiella mackenziei CBS 650.93</name>
    <dbReference type="NCBI Taxonomy" id="1442369"/>
    <lineage>
        <taxon>Eukaryota</taxon>
        <taxon>Fungi</taxon>
        <taxon>Dikarya</taxon>
        <taxon>Ascomycota</taxon>
        <taxon>Pezizomycotina</taxon>
        <taxon>Eurotiomycetes</taxon>
        <taxon>Chaetothyriomycetidae</taxon>
        <taxon>Chaetothyriales</taxon>
        <taxon>Herpotrichiellaceae</taxon>
        <taxon>Rhinocladiella</taxon>
    </lineage>
</organism>
<feature type="domain" description="Xylanolytic transcriptional activator regulatory" evidence="3">
    <location>
        <begin position="214"/>
        <end position="287"/>
    </location>
</feature>
<dbReference type="AlphaFoldDB" id="A0A0D2IUW3"/>
<dbReference type="GO" id="GO:0006351">
    <property type="term" value="P:DNA-templated transcription"/>
    <property type="evidence" value="ECO:0007669"/>
    <property type="project" value="InterPro"/>
</dbReference>
<evidence type="ECO:0000259" key="3">
    <source>
        <dbReference type="SMART" id="SM00906"/>
    </source>
</evidence>
<evidence type="ECO:0000256" key="2">
    <source>
        <dbReference type="SAM" id="MobiDB-lite"/>
    </source>
</evidence>
<accession>A0A0D2IUW3</accession>
<dbReference type="EMBL" id="KN847477">
    <property type="protein sequence ID" value="KIX06946.1"/>
    <property type="molecule type" value="Genomic_DNA"/>
</dbReference>
<feature type="compositionally biased region" description="Polar residues" evidence="2">
    <location>
        <begin position="70"/>
        <end position="82"/>
    </location>
</feature>
<feature type="region of interest" description="Disordered" evidence="2">
    <location>
        <begin position="51"/>
        <end position="97"/>
    </location>
</feature>
<keyword evidence="1" id="KW-0539">Nucleus</keyword>
<dbReference type="GO" id="GO:0008270">
    <property type="term" value="F:zinc ion binding"/>
    <property type="evidence" value="ECO:0007669"/>
    <property type="project" value="InterPro"/>
</dbReference>
<reference evidence="4 5" key="1">
    <citation type="submission" date="2015-01" db="EMBL/GenBank/DDBJ databases">
        <title>The Genome Sequence of Rhinocladiella mackenzie CBS 650.93.</title>
        <authorList>
            <consortium name="The Broad Institute Genomics Platform"/>
            <person name="Cuomo C."/>
            <person name="de Hoog S."/>
            <person name="Gorbushina A."/>
            <person name="Stielow B."/>
            <person name="Teixiera M."/>
            <person name="Abouelleil A."/>
            <person name="Chapman S.B."/>
            <person name="Priest M."/>
            <person name="Young S.K."/>
            <person name="Wortman J."/>
            <person name="Nusbaum C."/>
            <person name="Birren B."/>
        </authorList>
    </citation>
    <scope>NUCLEOTIDE SEQUENCE [LARGE SCALE GENOMIC DNA]</scope>
    <source>
        <strain evidence="4 5">CBS 650.93</strain>
    </source>
</reference>
<feature type="compositionally biased region" description="Basic and acidic residues" evidence="2">
    <location>
        <begin position="51"/>
        <end position="62"/>
    </location>
</feature>
<gene>
    <name evidence="4" type="ORF">Z518_04922</name>
</gene>
<dbReference type="GO" id="GO:0003700">
    <property type="term" value="F:DNA-binding transcription factor activity"/>
    <property type="evidence" value="ECO:0007669"/>
    <property type="project" value="InterPro"/>
</dbReference>
<dbReference type="Proteomes" id="UP000053617">
    <property type="component" value="Unassembled WGS sequence"/>
</dbReference>
<feature type="compositionally biased region" description="Basic residues" evidence="2">
    <location>
        <begin position="10"/>
        <end position="19"/>
    </location>
</feature>
<dbReference type="OrthoDB" id="2123952at2759"/>
<dbReference type="Pfam" id="PF04082">
    <property type="entry name" value="Fungal_trans"/>
    <property type="match status" value="1"/>
</dbReference>
<sequence length="554" mass="61867">MHCTYTAPSRKSKPKKRQSNAKIEESTSDTQARLRYLETLLEQVTERLEAAERRNEVQDKAQLRGPKPTATVTLSTMPTSEDGNADDDDDSPKSISLPPLQQVLPVVQIFLQKFNAVLPLFHADTLLHLVHDFYHRGPQKRRDPVAWGAINIVLALAHRQGLAGSSNTKYYAECFSRAQSVLSAVTLGNIELLNIQVLVGMVMLSQSSQDLQPSLILLAMTMRLAHKLGLHNRASSAHLDPVLARQRTRVFWLAYILDKDLSMRSKQPSIQLDDDIDLDLPSPKFAATERQVGGDDDDDDADGVGAGIITTADGAAKMNYFVARIQLAVVEGGVYDYLYSTRSQKRSPKERSRALESVASALERWKASNPPEFSAAAALRGVSPDTLRFLCVLHSTSLLCTTAISQAHAWNAQWVASLRRHGREGTVPLLPPHWEVIVDEARDLMVLLSALRLTDRWNFWKMGCTYMTAMILLTANSMHRPRHEKISFDSQLVASGLQTIDTMVEEMESEALRSFRGTCAELNQEVQRRSRGEATMKANHRDFFLYFSDAQSGI</sequence>
<proteinExistence type="predicted"/>
<dbReference type="STRING" id="1442369.A0A0D2IUW3"/>
<keyword evidence="5" id="KW-1185">Reference proteome</keyword>
<dbReference type="GeneID" id="25292993"/>
<dbReference type="HOGENOM" id="CLU_011099_5_1_1"/>
<dbReference type="RefSeq" id="XP_013274082.1">
    <property type="nucleotide sequence ID" value="XM_013418628.1"/>
</dbReference>
<evidence type="ECO:0000313" key="5">
    <source>
        <dbReference type="Proteomes" id="UP000053617"/>
    </source>
</evidence>
<dbReference type="PANTHER" id="PTHR46910:SF25">
    <property type="entry name" value="ABC-TRANSPORTER-REGULATING TRANSCRIPTION FACTOR"/>
    <property type="match status" value="1"/>
</dbReference>
<protein>
    <submittedName>
        <fullName evidence="4">Rhinocladiella mackenziei CBS 650.93 unplaced genomic scaffold supercont1.3, whole genome shotgun sequence</fullName>
    </submittedName>
</protein>
<dbReference type="InterPro" id="IPR050987">
    <property type="entry name" value="AtrR-like"/>
</dbReference>
<dbReference type="SMART" id="SM00906">
    <property type="entry name" value="Fungal_trans"/>
    <property type="match status" value="1"/>
</dbReference>
<feature type="region of interest" description="Disordered" evidence="2">
    <location>
        <begin position="1"/>
        <end position="29"/>
    </location>
</feature>
<name>A0A0D2IUW3_9EURO</name>
<dbReference type="CDD" id="cd12148">
    <property type="entry name" value="fungal_TF_MHR"/>
    <property type="match status" value="1"/>
</dbReference>
<dbReference type="GO" id="GO:0003677">
    <property type="term" value="F:DNA binding"/>
    <property type="evidence" value="ECO:0007669"/>
    <property type="project" value="InterPro"/>
</dbReference>
<evidence type="ECO:0000313" key="4">
    <source>
        <dbReference type="EMBL" id="KIX06946.1"/>
    </source>
</evidence>
<dbReference type="VEuPathDB" id="FungiDB:Z518_04922"/>
<dbReference type="InterPro" id="IPR007219">
    <property type="entry name" value="XnlR_reg_dom"/>
</dbReference>
<evidence type="ECO:0000256" key="1">
    <source>
        <dbReference type="ARBA" id="ARBA00023242"/>
    </source>
</evidence>